<dbReference type="OMA" id="YSQNICF"/>
<name>A0A9P7CN49_9FUNG</name>
<dbReference type="AlphaFoldDB" id="A0A9P7CN49"/>
<reference evidence="1 2" key="1">
    <citation type="journal article" date="2020" name="Microb. Genom.">
        <title>Genetic diversity of clinical and environmental Mucorales isolates obtained from an investigation of mucormycosis cases among solid organ transplant recipients.</title>
        <authorList>
            <person name="Nguyen M.H."/>
            <person name="Kaul D."/>
            <person name="Muto C."/>
            <person name="Cheng S.J."/>
            <person name="Richter R.A."/>
            <person name="Bruno V.M."/>
            <person name="Liu G."/>
            <person name="Beyhan S."/>
            <person name="Sundermann A.J."/>
            <person name="Mounaud S."/>
            <person name="Pasculle A.W."/>
            <person name="Nierman W.C."/>
            <person name="Driscoll E."/>
            <person name="Cumbie R."/>
            <person name="Clancy C.J."/>
            <person name="Dupont C.L."/>
        </authorList>
    </citation>
    <scope>NUCLEOTIDE SEQUENCE [LARGE SCALE GENOMIC DNA]</scope>
    <source>
        <strain evidence="1 2">GL24</strain>
    </source>
</reference>
<evidence type="ECO:0000313" key="1">
    <source>
        <dbReference type="EMBL" id="KAG1568226.1"/>
    </source>
</evidence>
<proteinExistence type="predicted"/>
<gene>
    <name evidence="1" type="ORF">G6F50_007489</name>
</gene>
<comment type="caution">
    <text evidence="1">The sequence shown here is derived from an EMBL/GenBank/DDBJ whole genome shotgun (WGS) entry which is preliminary data.</text>
</comment>
<accession>A0A9P7CN49</accession>
<evidence type="ECO:0000313" key="2">
    <source>
        <dbReference type="Proteomes" id="UP000740926"/>
    </source>
</evidence>
<organism evidence="1 2">
    <name type="scientific">Rhizopus delemar</name>
    <dbReference type="NCBI Taxonomy" id="936053"/>
    <lineage>
        <taxon>Eukaryota</taxon>
        <taxon>Fungi</taxon>
        <taxon>Fungi incertae sedis</taxon>
        <taxon>Mucoromycota</taxon>
        <taxon>Mucoromycotina</taxon>
        <taxon>Mucoromycetes</taxon>
        <taxon>Mucorales</taxon>
        <taxon>Mucorineae</taxon>
        <taxon>Rhizopodaceae</taxon>
        <taxon>Rhizopus</taxon>
    </lineage>
</organism>
<protein>
    <submittedName>
        <fullName evidence="1">Uncharacterized protein</fullName>
    </submittedName>
</protein>
<dbReference type="Proteomes" id="UP000740926">
    <property type="component" value="Unassembled WGS sequence"/>
</dbReference>
<dbReference type="EMBL" id="JAANIU010001195">
    <property type="protein sequence ID" value="KAG1568226.1"/>
    <property type="molecule type" value="Genomic_DNA"/>
</dbReference>
<keyword evidence="2" id="KW-1185">Reference proteome</keyword>
<sequence length="167" mass="18830">MIADVTKKVLLRWPNKVEETVPQIRHDAIVSTFVQLKLDTSLGYGEVKPGDDSIIIQSLCVDTMKLAVLSRNAAQKCDHPIISFQVNGFHLIFFVMQELDQHLYAMLKIGRVNIPNSLASLHLFITPKNLNTLLRVTSIFWSCCVHGTHSLTSTLFSKSQEFPSCFQ</sequence>